<dbReference type="InterPro" id="IPR007419">
    <property type="entry name" value="BFD-like_2Fe2S-bd_dom"/>
</dbReference>
<sequence length="474" mass="51197">MLEKKKKIVVIGNGMVGFRFCEKLLEYDAFHEHQITVLGDELSPAYDRVSLSLLFDGKTESDLVFAESRWYEYCKINLRLGARVIEINRSAQTVTTSSGKSFPYDHLVIATGARPHLPDISGIDQEGVHVYRTTGDATSILNGSRAASHAVVIGGGLLGLEVAEACREKGLETTIVEQESILMACQLDEAAGRLLDMKIENLGLRLRLNARVQSLGGSGVVESVRFENGPPIPADMVIIATGIVPNDELARGAGLELGTHGGIAIDEHTLTSDPHIFAIGDCAAFNNSTFGLVAPGYAMAEVAAAQLGKINKTFTMATPASKLKLLDLQVASIGQIHLEAPEARQLIDQEPARGVYKKLIMSNDLKRLLGAILVGETSEFERLRKHVEQKLELPSNPRALLAPIGEPLATQLDMEDDDVVCFCNYVTYGDICRAIDEKNLKSTSDVMGATYAAGLCGSCLDVLDAVTKAYLARK</sequence>
<dbReference type="Pfam" id="PF04324">
    <property type="entry name" value="Fer2_BFD"/>
    <property type="match status" value="1"/>
</dbReference>
<evidence type="ECO:0000256" key="11">
    <source>
        <dbReference type="ARBA" id="ARBA00023004"/>
    </source>
</evidence>
<dbReference type="AlphaFoldDB" id="A0A6C2TZQ9"/>
<keyword evidence="17" id="KW-1185">Reference proteome</keyword>
<keyword evidence="7" id="KW-0285">Flavoprotein</keyword>
<dbReference type="Pfam" id="PF07992">
    <property type="entry name" value="Pyr_redox_2"/>
    <property type="match status" value="1"/>
</dbReference>
<dbReference type="PRINTS" id="PR00411">
    <property type="entry name" value="PNDRDTASEI"/>
</dbReference>
<dbReference type="PRINTS" id="PR00368">
    <property type="entry name" value="FADPNR"/>
</dbReference>
<dbReference type="GO" id="GO:0046872">
    <property type="term" value="F:metal ion binding"/>
    <property type="evidence" value="ECO:0007669"/>
    <property type="project" value="UniProtKB-KW"/>
</dbReference>
<dbReference type="InterPro" id="IPR041575">
    <property type="entry name" value="Rubredoxin_C"/>
</dbReference>
<evidence type="ECO:0000256" key="6">
    <source>
        <dbReference type="ARBA" id="ARBA00022617"/>
    </source>
</evidence>
<comment type="similarity">
    <text evidence="5">Belongs to the nitrite and sulfite reductase 4Fe-4S domain family.</text>
</comment>
<evidence type="ECO:0000256" key="2">
    <source>
        <dbReference type="ARBA" id="ARBA00001966"/>
    </source>
</evidence>
<feature type="domain" description="FAD/NAD(P)-binding" evidence="14">
    <location>
        <begin position="7"/>
        <end position="303"/>
    </location>
</feature>
<dbReference type="PANTHER" id="PTHR43809:SF1">
    <property type="entry name" value="NITRITE REDUCTASE (NADH) LARGE SUBUNIT"/>
    <property type="match status" value="1"/>
</dbReference>
<evidence type="ECO:0000313" key="17">
    <source>
        <dbReference type="Proteomes" id="UP000366872"/>
    </source>
</evidence>
<dbReference type="GO" id="GO:0051536">
    <property type="term" value="F:iron-sulfur cluster binding"/>
    <property type="evidence" value="ECO:0007669"/>
    <property type="project" value="UniProtKB-KW"/>
</dbReference>
<dbReference type="InterPro" id="IPR023753">
    <property type="entry name" value="FAD/NAD-binding_dom"/>
</dbReference>
<evidence type="ECO:0000256" key="4">
    <source>
        <dbReference type="ARBA" id="ARBA00005096"/>
    </source>
</evidence>
<keyword evidence="6" id="KW-0349">Heme</keyword>
<dbReference type="PANTHER" id="PTHR43809">
    <property type="entry name" value="NITRITE REDUCTASE (NADH) LARGE SUBUNIT"/>
    <property type="match status" value="1"/>
</dbReference>
<keyword evidence="12" id="KW-0411">Iron-sulfur</keyword>
<keyword evidence="11" id="KW-0408">Iron</keyword>
<dbReference type="GO" id="GO:0016491">
    <property type="term" value="F:oxidoreductase activity"/>
    <property type="evidence" value="ECO:0007669"/>
    <property type="project" value="UniProtKB-KW"/>
</dbReference>
<evidence type="ECO:0000256" key="12">
    <source>
        <dbReference type="ARBA" id="ARBA00023014"/>
    </source>
</evidence>
<comment type="cofactor">
    <cofactor evidence="3">
        <name>FAD</name>
        <dbReference type="ChEBI" id="CHEBI:57692"/>
    </cofactor>
</comment>
<dbReference type="Gene3D" id="3.30.390.30">
    <property type="match status" value="1"/>
</dbReference>
<evidence type="ECO:0000256" key="1">
    <source>
        <dbReference type="ARBA" id="ARBA00001929"/>
    </source>
</evidence>
<dbReference type="Proteomes" id="UP000366872">
    <property type="component" value="Unassembled WGS sequence"/>
</dbReference>
<evidence type="ECO:0000256" key="7">
    <source>
        <dbReference type="ARBA" id="ARBA00022630"/>
    </source>
</evidence>
<dbReference type="SUPFAM" id="SSF51905">
    <property type="entry name" value="FAD/NAD(P)-binding domain"/>
    <property type="match status" value="1"/>
</dbReference>
<reference evidence="16 17" key="1">
    <citation type="submission" date="2019-04" db="EMBL/GenBank/DDBJ databases">
        <authorList>
            <person name="Van Vliet M D."/>
        </authorList>
    </citation>
    <scope>NUCLEOTIDE SEQUENCE [LARGE SCALE GENOMIC DNA]</scope>
    <source>
        <strain evidence="16 17">F1</strain>
    </source>
</reference>
<evidence type="ECO:0000256" key="10">
    <source>
        <dbReference type="ARBA" id="ARBA00023002"/>
    </source>
</evidence>
<keyword evidence="9" id="KW-0274">FAD</keyword>
<evidence type="ECO:0000313" key="16">
    <source>
        <dbReference type="EMBL" id="VGO12841.1"/>
    </source>
</evidence>
<comment type="cofactor">
    <cofactor evidence="1">
        <name>siroheme</name>
        <dbReference type="ChEBI" id="CHEBI:60052"/>
    </cofactor>
</comment>
<evidence type="ECO:0000259" key="14">
    <source>
        <dbReference type="Pfam" id="PF07992"/>
    </source>
</evidence>
<evidence type="ECO:0000259" key="13">
    <source>
        <dbReference type="Pfam" id="PF04324"/>
    </source>
</evidence>
<dbReference type="InterPro" id="IPR036188">
    <property type="entry name" value="FAD/NAD-bd_sf"/>
</dbReference>
<comment type="pathway">
    <text evidence="4">Nitrogen metabolism; nitrate reduction (assimilation).</text>
</comment>
<accession>A0A6C2TZQ9</accession>
<organism evidence="16 17">
    <name type="scientific">Pontiella desulfatans</name>
    <dbReference type="NCBI Taxonomy" id="2750659"/>
    <lineage>
        <taxon>Bacteria</taxon>
        <taxon>Pseudomonadati</taxon>
        <taxon>Kiritimatiellota</taxon>
        <taxon>Kiritimatiellia</taxon>
        <taxon>Kiritimatiellales</taxon>
        <taxon>Pontiellaceae</taxon>
        <taxon>Pontiella</taxon>
    </lineage>
</organism>
<dbReference type="EMBL" id="CAAHFG010000001">
    <property type="protein sequence ID" value="VGO12841.1"/>
    <property type="molecule type" value="Genomic_DNA"/>
</dbReference>
<feature type="domain" description="BFD-like [2Fe-2S]-binding" evidence="13">
    <location>
        <begin position="419"/>
        <end position="463"/>
    </location>
</feature>
<dbReference type="InterPro" id="IPR052034">
    <property type="entry name" value="NasD-like"/>
</dbReference>
<dbReference type="RefSeq" id="WP_136078470.1">
    <property type="nucleotide sequence ID" value="NZ_CAAHFG010000001.1"/>
</dbReference>
<evidence type="ECO:0000256" key="8">
    <source>
        <dbReference type="ARBA" id="ARBA00022723"/>
    </source>
</evidence>
<evidence type="ECO:0000256" key="5">
    <source>
        <dbReference type="ARBA" id="ARBA00010429"/>
    </source>
</evidence>
<feature type="domain" description="NADH-rubredoxin oxidoreductase C-terminal" evidence="15">
    <location>
        <begin position="319"/>
        <end position="390"/>
    </location>
</feature>
<dbReference type="Pfam" id="PF18267">
    <property type="entry name" value="Rubredoxin_C"/>
    <property type="match status" value="1"/>
</dbReference>
<dbReference type="Gene3D" id="3.50.50.60">
    <property type="entry name" value="FAD/NAD(P)-binding domain"/>
    <property type="match status" value="2"/>
</dbReference>
<evidence type="ECO:0000256" key="3">
    <source>
        <dbReference type="ARBA" id="ARBA00001974"/>
    </source>
</evidence>
<gene>
    <name evidence="16" type="primary">nasD_1</name>
    <name evidence="16" type="ORF">PDESU_01395</name>
</gene>
<evidence type="ECO:0000259" key="15">
    <source>
        <dbReference type="Pfam" id="PF18267"/>
    </source>
</evidence>
<dbReference type="InterPro" id="IPR016156">
    <property type="entry name" value="FAD/NAD-linked_Rdtase_dimer_sf"/>
</dbReference>
<protein>
    <submittedName>
        <fullName evidence="16">Nitrite reductase [NAD(P)H]</fullName>
    </submittedName>
</protein>
<dbReference type="InterPro" id="IPR041854">
    <property type="entry name" value="BFD-like_2Fe2S-bd_dom_sf"/>
</dbReference>
<name>A0A6C2TZQ9_PONDE</name>
<comment type="cofactor">
    <cofactor evidence="2">
        <name>[4Fe-4S] cluster</name>
        <dbReference type="ChEBI" id="CHEBI:49883"/>
    </cofactor>
</comment>
<keyword evidence="8" id="KW-0479">Metal-binding</keyword>
<proteinExistence type="inferred from homology"/>
<evidence type="ECO:0000256" key="9">
    <source>
        <dbReference type="ARBA" id="ARBA00022827"/>
    </source>
</evidence>
<dbReference type="Gene3D" id="1.10.10.1100">
    <property type="entry name" value="BFD-like [2Fe-2S]-binding domain"/>
    <property type="match status" value="1"/>
</dbReference>
<keyword evidence="10" id="KW-0560">Oxidoreductase</keyword>